<evidence type="ECO:0000259" key="1">
    <source>
        <dbReference type="Pfam" id="PF12770"/>
    </source>
</evidence>
<dbReference type="Proteomes" id="UP000517916">
    <property type="component" value="Unassembled WGS sequence"/>
</dbReference>
<reference evidence="2 3" key="1">
    <citation type="submission" date="2020-08" db="EMBL/GenBank/DDBJ databases">
        <title>Genomic Encyclopedia of Archaeal and Bacterial Type Strains, Phase II (KMG-II): from individual species to whole genera.</title>
        <authorList>
            <person name="Goeker M."/>
        </authorList>
    </citation>
    <scope>NUCLEOTIDE SEQUENCE [LARGE SCALE GENOMIC DNA]</scope>
    <source>
        <strain evidence="2 3">DSM 43850</strain>
    </source>
</reference>
<dbReference type="Pfam" id="PF12770">
    <property type="entry name" value="CHAT"/>
    <property type="match status" value="1"/>
</dbReference>
<sequence length="686" mass="73254">MTTLFQLLGKRPVYTATLDHCLDVVSQLANPAEITQVVLGALLGDVAAEYRRMGFDEGADRASSLEQSLGGARRPDLRVLDLVSCLHNSSYGQVNAKVVEAVIRAMLSDLDRAPAVRRVKPVVTALEAANGAGNIALLATIVRRAGSTAVLDGVLEQLRHRITETRTAEDALTQATRLTNIAQVIAEFDPSYEATWQEAQQTELAANAALRNSGEGPNLFQAGIEAAQRGDWLKAAHYYEEFARIREFSPAMRAAMLVYADAARLNADAVTDEDSLNRLVQRLVENRVLQARSIVDLPLFLTLLIAQSMAIHDNSATAEPALRAAELAAECRAGVAVQRGTRAIRTSEDEAVALVDLLNHDAAAFSPSGLAARHADLVFLWVNTFTTEDDHNGLLLCGLDCATGRTWAAKHVLTGELAAIMVDALGETSIDLTEDQAASLSRLLFAGMPDTGPVKLVVVPDAVAWIMPWNRLAPATALEVSTAPSATAVDRTRAASFGSPRRVIGLFDDDLPGAVLERAALLDLASADLIEFREVHSYAELADELATNDYDLLTVAVHGTSNDGYEYRLLFPSGRTSPAALFQLRLPPVVVLGCCWSGQSTEHPDMVATSVGCLAAGAELMVGGLWAIDDKVSGHLLAEVYRRCASGTPFAQAFRTAYQHLSAEHRAEAAGVALIGAPPTGDGTPS</sequence>
<evidence type="ECO:0000313" key="2">
    <source>
        <dbReference type="EMBL" id="MBA8924465.1"/>
    </source>
</evidence>
<dbReference type="InterPro" id="IPR024983">
    <property type="entry name" value="CHAT_dom"/>
</dbReference>
<protein>
    <recommendedName>
        <fullName evidence="1">CHAT domain-containing protein</fullName>
    </recommendedName>
</protein>
<comment type="caution">
    <text evidence="2">The sequence shown here is derived from an EMBL/GenBank/DDBJ whole genome shotgun (WGS) entry which is preliminary data.</text>
</comment>
<feature type="domain" description="CHAT" evidence="1">
    <location>
        <begin position="450"/>
        <end position="665"/>
    </location>
</feature>
<dbReference type="EMBL" id="JACJID010000001">
    <property type="protein sequence ID" value="MBA8924465.1"/>
    <property type="molecule type" value="Genomic_DNA"/>
</dbReference>
<evidence type="ECO:0000313" key="3">
    <source>
        <dbReference type="Proteomes" id="UP000517916"/>
    </source>
</evidence>
<dbReference type="RefSeq" id="WP_182836769.1">
    <property type="nucleotide sequence ID" value="NZ_BAAABQ010000021.1"/>
</dbReference>
<keyword evidence="3" id="KW-1185">Reference proteome</keyword>
<name>A0ABR6BCD7_9PSEU</name>
<proteinExistence type="predicted"/>
<gene>
    <name evidence="2" type="ORF">BC739_001662</name>
</gene>
<accession>A0ABR6BCD7</accession>
<organism evidence="2 3">
    <name type="scientific">Kutzneria viridogrisea</name>
    <dbReference type="NCBI Taxonomy" id="47990"/>
    <lineage>
        <taxon>Bacteria</taxon>
        <taxon>Bacillati</taxon>
        <taxon>Actinomycetota</taxon>
        <taxon>Actinomycetes</taxon>
        <taxon>Pseudonocardiales</taxon>
        <taxon>Pseudonocardiaceae</taxon>
        <taxon>Kutzneria</taxon>
    </lineage>
</organism>